<keyword evidence="3" id="KW-0805">Transcription regulation</keyword>
<keyword evidence="4" id="KW-0804">Transcription</keyword>
<dbReference type="InterPro" id="IPR050815">
    <property type="entry name" value="TF_fung"/>
</dbReference>
<dbReference type="Proteomes" id="UP001153618">
    <property type="component" value="Unassembled WGS sequence"/>
</dbReference>
<evidence type="ECO:0000256" key="6">
    <source>
        <dbReference type="SAM" id="MobiDB-lite"/>
    </source>
</evidence>
<dbReference type="CDD" id="cd12148">
    <property type="entry name" value="fungal_TF_MHR"/>
    <property type="match status" value="1"/>
</dbReference>
<feature type="region of interest" description="Disordered" evidence="6">
    <location>
        <begin position="557"/>
        <end position="584"/>
    </location>
</feature>
<dbReference type="PANTHER" id="PTHR47338">
    <property type="entry name" value="ZN(II)2CYS6 TRANSCRIPTION FACTOR (EUROFUNG)-RELATED"/>
    <property type="match status" value="1"/>
</dbReference>
<dbReference type="GO" id="GO:0000981">
    <property type="term" value="F:DNA-binding transcription factor activity, RNA polymerase II-specific"/>
    <property type="evidence" value="ECO:0007669"/>
    <property type="project" value="InterPro"/>
</dbReference>
<dbReference type="EMBL" id="CAJVOS010000027">
    <property type="protein sequence ID" value="CAG8124852.1"/>
    <property type="molecule type" value="Genomic_DNA"/>
</dbReference>
<feature type="compositionally biased region" description="Basic and acidic residues" evidence="6">
    <location>
        <begin position="1"/>
        <end position="10"/>
    </location>
</feature>
<dbReference type="OrthoDB" id="2943660at2759"/>
<keyword evidence="2" id="KW-0479">Metal-binding</keyword>
<proteinExistence type="predicted"/>
<gene>
    <name evidence="7" type="ORF">POLS_LOCUS5342</name>
</gene>
<keyword evidence="8" id="KW-1185">Reference proteome</keyword>
<feature type="region of interest" description="Disordered" evidence="6">
    <location>
        <begin position="1"/>
        <end position="37"/>
    </location>
</feature>
<evidence type="ECO:0000256" key="4">
    <source>
        <dbReference type="ARBA" id="ARBA00023163"/>
    </source>
</evidence>
<sequence>MASTEDERPLKRTRQACEPCRRSASTTPLSPAVPRNSLTIPENTLLAGAPLNESSETQGLQLYLTYCNSQPLLLFPSRSSLASLGKRDEELMLAMEATGVRFRGQGVHDKAIQDEIKGKMERSCNMVMMRIAAGTVELSTIQTLCILSTLEFSAGHIIRAGSYTGLATHLMRHLKIEGLDNLGNLETERDERKLCYISLIMLQNLQGSLHPPEIGDSLDSLAAFDGSNSLLRSKWTSKGITSGSSSDNKLDIGISGTNVHTSELWALACKYASSHVGVDAHSPWSPRSDYALINFHHCEHESLMPLRFRLHASRFQDHPPAELQAHRDYWGPWLFFQMVWHAVPCIANHPFLLSMRLRKFRRTMPQSFLRNSFEQLTFHSGWVIHFLELIEAKSFEVSDPTIGQCVAIVATIYLQHSFVEDQAFNKKAQLGFEKCLKFLRNMGRRWPHIDRQVGQLEKLRDSVAPGGLATDSGTPAAFHLHQKWSVNLQLLWRVLVYAHASNTSDTSSDIFGPELAKDSVGHSSDPSAGAITERDFSLIGSAGISGHQTVASECVTYPPDQLEDPTQGGGQPSPTIDISGLQGDPNVELPGSDTLFLQLQDYGRAFEDWLSINPS</sequence>
<name>A0A9W4HUH2_PENOL</name>
<dbReference type="GO" id="GO:0005634">
    <property type="term" value="C:nucleus"/>
    <property type="evidence" value="ECO:0007669"/>
    <property type="project" value="UniProtKB-SubCell"/>
</dbReference>
<accession>A0A9W4HUH2</accession>
<evidence type="ECO:0000256" key="3">
    <source>
        <dbReference type="ARBA" id="ARBA00023015"/>
    </source>
</evidence>
<comment type="caution">
    <text evidence="7">The sequence shown here is derived from an EMBL/GenBank/DDBJ whole genome shotgun (WGS) entry which is preliminary data.</text>
</comment>
<evidence type="ECO:0000313" key="7">
    <source>
        <dbReference type="EMBL" id="CAG8124852.1"/>
    </source>
</evidence>
<protein>
    <recommendedName>
        <fullName evidence="9">Transcription factor domain-containing protein</fullName>
    </recommendedName>
</protein>
<evidence type="ECO:0000313" key="8">
    <source>
        <dbReference type="Proteomes" id="UP001153618"/>
    </source>
</evidence>
<reference evidence="7" key="1">
    <citation type="submission" date="2021-07" db="EMBL/GenBank/DDBJ databases">
        <authorList>
            <person name="Branca A.L. A."/>
        </authorList>
    </citation>
    <scope>NUCLEOTIDE SEQUENCE</scope>
</reference>
<evidence type="ECO:0000256" key="5">
    <source>
        <dbReference type="ARBA" id="ARBA00023242"/>
    </source>
</evidence>
<evidence type="ECO:0008006" key="9">
    <source>
        <dbReference type="Google" id="ProtNLM"/>
    </source>
</evidence>
<dbReference type="GO" id="GO:0046872">
    <property type="term" value="F:metal ion binding"/>
    <property type="evidence" value="ECO:0007669"/>
    <property type="project" value="UniProtKB-KW"/>
</dbReference>
<evidence type="ECO:0000256" key="1">
    <source>
        <dbReference type="ARBA" id="ARBA00004123"/>
    </source>
</evidence>
<dbReference type="PANTHER" id="PTHR47338:SF9">
    <property type="entry name" value="ZN(II)2CYS6 TRANSCRIPTION FACTOR (EUROFUNG)"/>
    <property type="match status" value="1"/>
</dbReference>
<dbReference type="AlphaFoldDB" id="A0A9W4HUH2"/>
<keyword evidence="5" id="KW-0539">Nucleus</keyword>
<evidence type="ECO:0000256" key="2">
    <source>
        <dbReference type="ARBA" id="ARBA00022723"/>
    </source>
</evidence>
<comment type="subcellular location">
    <subcellularLocation>
        <location evidence="1">Nucleus</location>
    </subcellularLocation>
</comment>
<organism evidence="7 8">
    <name type="scientific">Penicillium olsonii</name>
    <dbReference type="NCBI Taxonomy" id="99116"/>
    <lineage>
        <taxon>Eukaryota</taxon>
        <taxon>Fungi</taxon>
        <taxon>Dikarya</taxon>
        <taxon>Ascomycota</taxon>
        <taxon>Pezizomycotina</taxon>
        <taxon>Eurotiomycetes</taxon>
        <taxon>Eurotiomycetidae</taxon>
        <taxon>Eurotiales</taxon>
        <taxon>Aspergillaceae</taxon>
        <taxon>Penicillium</taxon>
    </lineage>
</organism>